<proteinExistence type="predicted"/>
<comment type="caution">
    <text evidence="1">The sequence shown here is derived from an EMBL/GenBank/DDBJ whole genome shotgun (WGS) entry which is preliminary data.</text>
</comment>
<evidence type="ECO:0000313" key="1">
    <source>
        <dbReference type="EMBL" id="KAK7407211.1"/>
    </source>
</evidence>
<organism evidence="1 2">
    <name type="scientific">Psophocarpus tetragonolobus</name>
    <name type="common">Winged bean</name>
    <name type="synonym">Dolichos tetragonolobus</name>
    <dbReference type="NCBI Taxonomy" id="3891"/>
    <lineage>
        <taxon>Eukaryota</taxon>
        <taxon>Viridiplantae</taxon>
        <taxon>Streptophyta</taxon>
        <taxon>Embryophyta</taxon>
        <taxon>Tracheophyta</taxon>
        <taxon>Spermatophyta</taxon>
        <taxon>Magnoliopsida</taxon>
        <taxon>eudicotyledons</taxon>
        <taxon>Gunneridae</taxon>
        <taxon>Pentapetalae</taxon>
        <taxon>rosids</taxon>
        <taxon>fabids</taxon>
        <taxon>Fabales</taxon>
        <taxon>Fabaceae</taxon>
        <taxon>Papilionoideae</taxon>
        <taxon>50 kb inversion clade</taxon>
        <taxon>NPAAA clade</taxon>
        <taxon>indigoferoid/millettioid clade</taxon>
        <taxon>Phaseoleae</taxon>
        <taxon>Psophocarpus</taxon>
    </lineage>
</organism>
<dbReference type="EMBL" id="JAYMYS010000002">
    <property type="protein sequence ID" value="KAK7407211.1"/>
    <property type="molecule type" value="Genomic_DNA"/>
</dbReference>
<sequence>MDMFVGEIRVCRPLYLTDQPKLAPKDCIILCGPQLKHAALTDAQDPPKQAKHLKRALDEDEDFSNCFSAWYERKGFAVNGIE</sequence>
<dbReference type="AlphaFoldDB" id="A0AAN9XU49"/>
<name>A0AAN9XU49_PSOTE</name>
<keyword evidence="2" id="KW-1185">Reference proteome</keyword>
<dbReference type="Proteomes" id="UP001386955">
    <property type="component" value="Unassembled WGS sequence"/>
</dbReference>
<evidence type="ECO:0000313" key="2">
    <source>
        <dbReference type="Proteomes" id="UP001386955"/>
    </source>
</evidence>
<protein>
    <submittedName>
        <fullName evidence="1">Uncharacterized protein</fullName>
    </submittedName>
</protein>
<gene>
    <name evidence="1" type="ORF">VNO78_08929</name>
</gene>
<accession>A0AAN9XU49</accession>
<reference evidence="1 2" key="1">
    <citation type="submission" date="2024-01" db="EMBL/GenBank/DDBJ databases">
        <title>The genomes of 5 underutilized Papilionoideae crops provide insights into root nodulation and disease resistanc.</title>
        <authorList>
            <person name="Jiang F."/>
        </authorList>
    </citation>
    <scope>NUCLEOTIDE SEQUENCE [LARGE SCALE GENOMIC DNA]</scope>
    <source>
        <strain evidence="1">DUOXIRENSHENG_FW03</strain>
        <tissue evidence="1">Leaves</tissue>
    </source>
</reference>